<accession>A0AA44BER1</accession>
<dbReference type="Pfam" id="PF01797">
    <property type="entry name" value="Y1_Tnp"/>
    <property type="match status" value="1"/>
</dbReference>
<dbReference type="GO" id="GO:0006313">
    <property type="term" value="P:DNA transposition"/>
    <property type="evidence" value="ECO:0007669"/>
    <property type="project" value="InterPro"/>
</dbReference>
<feature type="non-terminal residue" evidence="2">
    <location>
        <position position="52"/>
    </location>
</feature>
<dbReference type="GO" id="GO:0003677">
    <property type="term" value="F:DNA binding"/>
    <property type="evidence" value="ECO:0007669"/>
    <property type="project" value="InterPro"/>
</dbReference>
<gene>
    <name evidence="2" type="ORF">ISALK_13645</name>
</gene>
<dbReference type="Gene3D" id="3.30.70.1290">
    <property type="entry name" value="Transposase IS200-like"/>
    <property type="match status" value="1"/>
</dbReference>
<dbReference type="AlphaFoldDB" id="A0AA44BER1"/>
<proteinExistence type="predicted"/>
<protein>
    <submittedName>
        <fullName evidence="2">IS200/IS605 family transposase</fullName>
    </submittedName>
</protein>
<dbReference type="Proteomes" id="UP000449710">
    <property type="component" value="Unassembled WGS sequence"/>
</dbReference>
<evidence type="ECO:0000313" key="2">
    <source>
        <dbReference type="EMBL" id="NBG89534.1"/>
    </source>
</evidence>
<dbReference type="InterPro" id="IPR036515">
    <property type="entry name" value="Transposase_17_sf"/>
</dbReference>
<evidence type="ECO:0000259" key="1">
    <source>
        <dbReference type="Pfam" id="PF01797"/>
    </source>
</evidence>
<sequence>MQLDSNKHSVFLMNYHLVLVSKYRRKVFDGKVSERAKEIFSYIAPNYNITLV</sequence>
<dbReference type="GO" id="GO:0004803">
    <property type="term" value="F:transposase activity"/>
    <property type="evidence" value="ECO:0007669"/>
    <property type="project" value="InterPro"/>
</dbReference>
<comment type="caution">
    <text evidence="2">The sequence shown here is derived from an EMBL/GenBank/DDBJ whole genome shotgun (WGS) entry which is preliminary data.</text>
</comment>
<dbReference type="RefSeq" id="WP_201756924.1">
    <property type="nucleotide sequence ID" value="NZ_SUMG01000029.1"/>
</dbReference>
<organism evidence="2 3">
    <name type="scientific">Isachenkonia alkalipeptolytica</name>
    <dbReference type="NCBI Taxonomy" id="2565777"/>
    <lineage>
        <taxon>Bacteria</taxon>
        <taxon>Bacillati</taxon>
        <taxon>Bacillota</taxon>
        <taxon>Clostridia</taxon>
        <taxon>Eubacteriales</taxon>
        <taxon>Clostridiaceae</taxon>
        <taxon>Isachenkonia</taxon>
    </lineage>
</organism>
<keyword evidence="3" id="KW-1185">Reference proteome</keyword>
<dbReference type="EMBL" id="SUMG01000029">
    <property type="protein sequence ID" value="NBG89534.1"/>
    <property type="molecule type" value="Genomic_DNA"/>
</dbReference>
<evidence type="ECO:0000313" key="3">
    <source>
        <dbReference type="Proteomes" id="UP000449710"/>
    </source>
</evidence>
<feature type="domain" description="Transposase IS200-like" evidence="1">
    <location>
        <begin position="9"/>
        <end position="51"/>
    </location>
</feature>
<dbReference type="SUPFAM" id="SSF143422">
    <property type="entry name" value="Transposase IS200-like"/>
    <property type="match status" value="1"/>
</dbReference>
<reference evidence="2 3" key="1">
    <citation type="submission" date="2019-04" db="EMBL/GenBank/DDBJ databases">
        <title>Isachenkonia alkalipeptolytica gen. nov. sp. nov. a new anaerobic, alkiliphilic organothrophic bacterium capable to reduce synthesized ferrihydrite isolated from a soda lake.</title>
        <authorList>
            <person name="Toshchakov S.V."/>
            <person name="Zavarzina D.G."/>
            <person name="Zhilina T.N."/>
            <person name="Kostrikina N.A."/>
            <person name="Kublanov I.V."/>
        </authorList>
    </citation>
    <scope>NUCLEOTIDE SEQUENCE [LARGE SCALE GENOMIC DNA]</scope>
    <source>
        <strain evidence="2 3">Z-1701</strain>
    </source>
</reference>
<name>A0AA44BER1_9CLOT</name>
<dbReference type="InterPro" id="IPR002686">
    <property type="entry name" value="Transposase_17"/>
</dbReference>